<dbReference type="GO" id="GO:0005524">
    <property type="term" value="F:ATP binding"/>
    <property type="evidence" value="ECO:0007669"/>
    <property type="project" value="UniProtKB-KW"/>
</dbReference>
<feature type="compositionally biased region" description="Basic residues" evidence="3">
    <location>
        <begin position="402"/>
        <end position="413"/>
    </location>
</feature>
<dbReference type="RefSeq" id="WP_037925006.1">
    <property type="nucleotide sequence ID" value="NZ_CP054599.1"/>
</dbReference>
<dbReference type="AlphaFoldDB" id="A0A073J2J5"/>
<dbReference type="PANTHER" id="PTHR43384">
    <property type="entry name" value="SEPTUM SITE-DETERMINING PROTEIN MIND HOMOLOG, CHLOROPLASTIC-RELATED"/>
    <property type="match status" value="1"/>
</dbReference>
<gene>
    <name evidence="4" type="ORF">SUH3_17305</name>
</gene>
<dbReference type="SUPFAM" id="SSF52540">
    <property type="entry name" value="P-loop containing nucleoside triphosphate hydrolases"/>
    <property type="match status" value="1"/>
</dbReference>
<keyword evidence="1" id="KW-0547">Nucleotide-binding</keyword>
<evidence type="ECO:0000256" key="3">
    <source>
        <dbReference type="SAM" id="MobiDB-lite"/>
    </source>
</evidence>
<comment type="caution">
    <text evidence="4">The sequence shown here is derived from an EMBL/GenBank/DDBJ whole genome shotgun (WGS) entry which is preliminary data.</text>
</comment>
<sequence>MNRPLTTVLTRNSATRVEAFISSTEAKAALDLIQRQVGRDCFVNCHSGTLATAARLVGMTGFGDILVAELGSEDKAANLAGITELTAEGVRLILLGRQNDVETYRSYIGAGARDYLVLPVEAETQVALGLGQTQAARTPTVASSRVIGVCGVTGGVGASVLATNLAVSYLDRAAAGTLARDNHGNVALIDADLSFGSLAVDLDIDTTPGLLEALLAPERVDHTFLNATMALPLMGLSVYSAEASEAGRVPTYEAGLPALLQKIRADYPTVIIDLPRTVLAQNPGLADGLDELVLVLGPGFGSIRSGSRLMHRVGDSPGAPRLSCVMSQTRRDAGLRKSEISTALGREIDLVLPDCAADLARASVKGKPLQRLSARGSYARAVAKLLTRLETPASQPTETKRGFWRRKKVSPDV</sequence>
<organism evidence="4 5">
    <name type="scientific">Pseudosulfitobacter pseudonitzschiae</name>
    <dbReference type="NCBI Taxonomy" id="1402135"/>
    <lineage>
        <taxon>Bacteria</taxon>
        <taxon>Pseudomonadati</taxon>
        <taxon>Pseudomonadota</taxon>
        <taxon>Alphaproteobacteria</taxon>
        <taxon>Rhodobacterales</taxon>
        <taxon>Roseobacteraceae</taxon>
        <taxon>Pseudosulfitobacter</taxon>
    </lineage>
</organism>
<dbReference type="GO" id="GO:0051782">
    <property type="term" value="P:negative regulation of cell division"/>
    <property type="evidence" value="ECO:0007669"/>
    <property type="project" value="TreeGrafter"/>
</dbReference>
<accession>A0A073J2J5</accession>
<dbReference type="Gene3D" id="3.40.50.2300">
    <property type="match status" value="1"/>
</dbReference>
<dbReference type="InterPro" id="IPR050625">
    <property type="entry name" value="ParA/MinD_ATPase"/>
</dbReference>
<keyword evidence="2" id="KW-0067">ATP-binding</keyword>
<dbReference type="GO" id="GO:0005829">
    <property type="term" value="C:cytosol"/>
    <property type="evidence" value="ECO:0007669"/>
    <property type="project" value="TreeGrafter"/>
</dbReference>
<proteinExistence type="predicted"/>
<protein>
    <submittedName>
        <fullName evidence="4">Uncharacterized protein</fullName>
    </submittedName>
</protein>
<feature type="region of interest" description="Disordered" evidence="3">
    <location>
        <begin position="392"/>
        <end position="413"/>
    </location>
</feature>
<dbReference type="GO" id="GO:0016887">
    <property type="term" value="F:ATP hydrolysis activity"/>
    <property type="evidence" value="ECO:0007669"/>
    <property type="project" value="TreeGrafter"/>
</dbReference>
<keyword evidence="5" id="KW-1185">Reference proteome</keyword>
<dbReference type="GO" id="GO:0009898">
    <property type="term" value="C:cytoplasmic side of plasma membrane"/>
    <property type="evidence" value="ECO:0007669"/>
    <property type="project" value="TreeGrafter"/>
</dbReference>
<evidence type="ECO:0000256" key="2">
    <source>
        <dbReference type="ARBA" id="ARBA00022840"/>
    </source>
</evidence>
<evidence type="ECO:0000313" key="5">
    <source>
        <dbReference type="Proteomes" id="UP000027746"/>
    </source>
</evidence>
<reference evidence="4 5" key="1">
    <citation type="submission" date="2014-01" db="EMBL/GenBank/DDBJ databases">
        <title>Sulfitobacter sp. H3 (MCCC 1A00686) Genome Sequencing.</title>
        <authorList>
            <person name="Lai Q."/>
            <person name="Hong Z."/>
        </authorList>
    </citation>
    <scope>NUCLEOTIDE SEQUENCE [LARGE SCALE GENOMIC DNA]</scope>
    <source>
        <strain evidence="4 5">H3</strain>
    </source>
</reference>
<dbReference type="GeneID" id="68871166"/>
<dbReference type="EMBL" id="JAMD01000004">
    <property type="protein sequence ID" value="KEJ96020.1"/>
    <property type="molecule type" value="Genomic_DNA"/>
</dbReference>
<dbReference type="InterPro" id="IPR027417">
    <property type="entry name" value="P-loop_NTPase"/>
</dbReference>
<dbReference type="OrthoDB" id="8281972at2"/>
<evidence type="ECO:0000313" key="4">
    <source>
        <dbReference type="EMBL" id="KEJ96020.1"/>
    </source>
</evidence>
<name>A0A073J2J5_9RHOB</name>
<evidence type="ECO:0000256" key="1">
    <source>
        <dbReference type="ARBA" id="ARBA00022741"/>
    </source>
</evidence>
<dbReference type="Proteomes" id="UP000027746">
    <property type="component" value="Unassembled WGS sequence"/>
</dbReference>
<dbReference type="Gene3D" id="3.40.50.300">
    <property type="entry name" value="P-loop containing nucleotide triphosphate hydrolases"/>
    <property type="match status" value="1"/>
</dbReference>
<dbReference type="PANTHER" id="PTHR43384:SF6">
    <property type="entry name" value="SEPTUM SITE-DETERMINING PROTEIN MIND HOMOLOG, CHLOROPLASTIC"/>
    <property type="match status" value="1"/>
</dbReference>